<gene>
    <name evidence="3" type="ORF">SAMN04487995_5361</name>
</gene>
<dbReference type="SUPFAM" id="SSF63829">
    <property type="entry name" value="Calcium-dependent phosphotriesterase"/>
    <property type="match status" value="1"/>
</dbReference>
<keyword evidence="4" id="KW-1185">Reference proteome</keyword>
<feature type="domain" description="PKD" evidence="2">
    <location>
        <begin position="592"/>
        <end position="639"/>
    </location>
</feature>
<name>A0A1H6ZUS3_9BACT</name>
<feature type="chain" id="PRO_5011754531" evidence="1">
    <location>
        <begin position="29"/>
        <end position="957"/>
    </location>
</feature>
<organism evidence="3 4">
    <name type="scientific">Dyadobacter koreensis</name>
    <dbReference type="NCBI Taxonomy" id="408657"/>
    <lineage>
        <taxon>Bacteria</taxon>
        <taxon>Pseudomonadati</taxon>
        <taxon>Bacteroidota</taxon>
        <taxon>Cytophagia</taxon>
        <taxon>Cytophagales</taxon>
        <taxon>Spirosomataceae</taxon>
        <taxon>Dyadobacter</taxon>
    </lineage>
</organism>
<protein>
    <submittedName>
        <fullName evidence="3">Gliding motility-associated C-terminal domain-containing protein</fullName>
    </submittedName>
</protein>
<evidence type="ECO:0000256" key="1">
    <source>
        <dbReference type="SAM" id="SignalP"/>
    </source>
</evidence>
<feature type="domain" description="PKD" evidence="2">
    <location>
        <begin position="41"/>
        <end position="110"/>
    </location>
</feature>
<dbReference type="Proteomes" id="UP000199532">
    <property type="component" value="Unassembled WGS sequence"/>
</dbReference>
<dbReference type="SMART" id="SM00089">
    <property type="entry name" value="PKD"/>
    <property type="match status" value="2"/>
</dbReference>
<dbReference type="PROSITE" id="PS50093">
    <property type="entry name" value="PKD"/>
    <property type="match status" value="2"/>
</dbReference>
<dbReference type="EMBL" id="FNXY01000009">
    <property type="protein sequence ID" value="SEJ56988.1"/>
    <property type="molecule type" value="Genomic_DNA"/>
</dbReference>
<dbReference type="AlphaFoldDB" id="A0A1H6ZUS3"/>
<dbReference type="RefSeq" id="WP_090340589.1">
    <property type="nucleotide sequence ID" value="NZ_FNXY01000009.1"/>
</dbReference>
<dbReference type="Pfam" id="PF13585">
    <property type="entry name" value="CHU_C"/>
    <property type="match status" value="1"/>
</dbReference>
<dbReference type="InterPro" id="IPR000601">
    <property type="entry name" value="PKD_dom"/>
</dbReference>
<dbReference type="InterPro" id="IPR035986">
    <property type="entry name" value="PKD_dom_sf"/>
</dbReference>
<dbReference type="Gene3D" id="2.60.40.10">
    <property type="entry name" value="Immunoglobulins"/>
    <property type="match status" value="2"/>
</dbReference>
<reference evidence="3 4" key="1">
    <citation type="submission" date="2016-10" db="EMBL/GenBank/DDBJ databases">
        <authorList>
            <person name="de Groot N.N."/>
        </authorList>
    </citation>
    <scope>NUCLEOTIDE SEQUENCE [LARGE SCALE GENOMIC DNA]</scope>
    <source>
        <strain evidence="3 4">DSM 19938</strain>
    </source>
</reference>
<dbReference type="Gene3D" id="2.130.10.10">
    <property type="entry name" value="YVTN repeat-like/Quinoprotein amine dehydrogenase"/>
    <property type="match status" value="1"/>
</dbReference>
<dbReference type="STRING" id="408657.SAMN04487995_5361"/>
<evidence type="ECO:0000313" key="4">
    <source>
        <dbReference type="Proteomes" id="UP000199532"/>
    </source>
</evidence>
<proteinExistence type="predicted"/>
<feature type="signal peptide" evidence="1">
    <location>
        <begin position="1"/>
        <end position="28"/>
    </location>
</feature>
<dbReference type="InterPro" id="IPR013783">
    <property type="entry name" value="Ig-like_fold"/>
</dbReference>
<dbReference type="InterPro" id="IPR022409">
    <property type="entry name" value="PKD/Chitinase_dom"/>
</dbReference>
<dbReference type="NCBIfam" id="TIGR04131">
    <property type="entry name" value="Bac_Flav_CTERM"/>
    <property type="match status" value="1"/>
</dbReference>
<keyword evidence="1" id="KW-0732">Signal</keyword>
<evidence type="ECO:0000313" key="3">
    <source>
        <dbReference type="EMBL" id="SEJ56988.1"/>
    </source>
</evidence>
<dbReference type="CDD" id="cd00146">
    <property type="entry name" value="PKD"/>
    <property type="match status" value="2"/>
</dbReference>
<evidence type="ECO:0000259" key="2">
    <source>
        <dbReference type="PROSITE" id="PS50093"/>
    </source>
</evidence>
<dbReference type="InterPro" id="IPR026341">
    <property type="entry name" value="T9SS_type_B"/>
</dbReference>
<dbReference type="OrthoDB" id="9765926at2"/>
<dbReference type="InterPro" id="IPR015943">
    <property type="entry name" value="WD40/YVTN_repeat-like_dom_sf"/>
</dbReference>
<dbReference type="Pfam" id="PF18911">
    <property type="entry name" value="PKD_4"/>
    <property type="match status" value="2"/>
</dbReference>
<sequence>MRLFYNTHRKIFYSFFFLLFLGTGLANAQTFTFTYEDACVPSPACAEDGTSFKEDENSTATSWAWNFGDGGTGDVRNPLHSYKTAGPYTVTLIRTFANGSQTTESQQINIGEVPPPFQQWKSDTTICPNTSLVLDPYPNGAPEGAKYIWYPKGDTTQTLEVDSSGCYSVEVIMPNGCKLQDRVNVKICMEPANQEGAKWFFGGNAGLDFSSSPPAPITDGKVNTPEGSSSIANSKGVLQFYSDGIRIYNRDNEEMQCAFSGTCEPLKGSPSSTQSVLIVPQPTCKGCEYLFNVFTTTEIEGSKFLTKSVVDMRLNFGKGEIIEQNTTLQQPTTERIAAVQNKRDSTYWVISHDYGTNKFRIFHATTGGLTETSSPELGMAHDSPNEGEGYMKFSAADSTGARQLAVIIPGPPTNYVELFNFNDSTGVLTYNKTIDLGPAPPTAYGIEFSPSGEKMYVSFQGEGSSKSYLKQFDLTFSDSLIVESAIVIDSSATEKYGALQIAPDGKIYMAIEGSDYLASIGEPERNSVSAIEYEKEGVNLGGKKSQLGLPSMVQDFTQEASGPGFSADGFCTNEPTNFEAGPICDPLKDNMYIWDFGDGNGGSSQEAKISHTYTQPGSYIVSLSQSNACTSIVTKDTIVIYETPPQINLGPDKDTCGAYVPLDMGVNAEIYEWYNRGRIIGRSKTIRITATGRYLAVAYNGPDADCFSIDTIEVTLRKPPPFSIGPDTTMCRDSSILITAPGLTWREFLWNTGEDTRSITVRQPGTYFVQVKNGNDCYNYDTLQVAELPSPILRLAPEYYICVPDGGSTILDANGIGVIKYEWPHSNETTQAVTVNKEGVYTVLATNEEGCVARQSTSVLDQCEPRFFIPDAFTPDGDGKNENLDVFGAYYINYSIRIYNRWGEVIYATTSIEDKWDGTYKGVKVQPGVYPYVVSYEAQYFPERNPVVLRGSVMVIR</sequence>
<accession>A0A1H6ZUS3</accession>
<dbReference type="SUPFAM" id="SSF49299">
    <property type="entry name" value="PKD domain"/>
    <property type="match status" value="2"/>
</dbReference>